<evidence type="ECO:0000256" key="2">
    <source>
        <dbReference type="PROSITE-ProRule" id="PRU00339"/>
    </source>
</evidence>
<dbReference type="InterPro" id="IPR027039">
    <property type="entry name" value="Crtac1"/>
</dbReference>
<evidence type="ECO:0000259" key="4">
    <source>
        <dbReference type="Pfam" id="PF07593"/>
    </source>
</evidence>
<dbReference type="Pfam" id="PF13432">
    <property type="entry name" value="TPR_16"/>
    <property type="match status" value="1"/>
</dbReference>
<dbReference type="Pfam" id="PF07593">
    <property type="entry name" value="UnbV_ASPIC"/>
    <property type="match status" value="1"/>
</dbReference>
<dbReference type="Pfam" id="PF13517">
    <property type="entry name" value="FG-GAP_3"/>
    <property type="match status" value="3"/>
</dbReference>
<keyword evidence="1 3" id="KW-0732">Signal</keyword>
<reference evidence="5 6" key="1">
    <citation type="journal article" date="2009" name="Appl. Environ. Microbiol.">
        <title>Three genomes from the phylum Acidobacteria provide insight into the lifestyles of these microorganisms in soils.</title>
        <authorList>
            <person name="Ward N.L."/>
            <person name="Challacombe J.F."/>
            <person name="Janssen P.H."/>
            <person name="Henrissat B."/>
            <person name="Coutinho P.M."/>
            <person name="Wu M."/>
            <person name="Xie G."/>
            <person name="Haft D.H."/>
            <person name="Sait M."/>
            <person name="Badger J."/>
            <person name="Barabote R.D."/>
            <person name="Bradley B."/>
            <person name="Brettin T.S."/>
            <person name="Brinkac L.M."/>
            <person name="Bruce D."/>
            <person name="Creasy T."/>
            <person name="Daugherty S.C."/>
            <person name="Davidsen T.M."/>
            <person name="DeBoy R.T."/>
            <person name="Detter J.C."/>
            <person name="Dodson R.J."/>
            <person name="Durkin A.S."/>
            <person name="Ganapathy A."/>
            <person name="Gwinn-Giglio M."/>
            <person name="Han C.S."/>
            <person name="Khouri H."/>
            <person name="Kiss H."/>
            <person name="Kothari S.P."/>
            <person name="Madupu R."/>
            <person name="Nelson K.E."/>
            <person name="Nelson W.C."/>
            <person name="Paulsen I."/>
            <person name="Penn K."/>
            <person name="Ren Q."/>
            <person name="Rosovitz M.J."/>
            <person name="Selengut J.D."/>
            <person name="Shrivastava S."/>
            <person name="Sullivan S.A."/>
            <person name="Tapia R."/>
            <person name="Thompson L.S."/>
            <person name="Watkins K.L."/>
            <person name="Yang Q."/>
            <person name="Yu C."/>
            <person name="Zafar N."/>
            <person name="Zhou L."/>
            <person name="Kuske C.R."/>
        </authorList>
    </citation>
    <scope>NUCLEOTIDE SEQUENCE [LARGE SCALE GENOMIC DNA]</scope>
    <source>
        <strain evidence="5 6">Ellin345</strain>
    </source>
</reference>
<evidence type="ECO:0000313" key="5">
    <source>
        <dbReference type="EMBL" id="ABF40683.1"/>
    </source>
</evidence>
<dbReference type="InterPro" id="IPR019734">
    <property type="entry name" value="TPR_rpt"/>
</dbReference>
<feature type="chain" id="PRO_5004191638" evidence="3">
    <location>
        <begin position="21"/>
        <end position="1127"/>
    </location>
</feature>
<dbReference type="eggNOG" id="COG0457">
    <property type="taxonomic scope" value="Bacteria"/>
</dbReference>
<dbReference type="PROSITE" id="PS51257">
    <property type="entry name" value="PROKAR_LIPOPROTEIN"/>
    <property type="match status" value="1"/>
</dbReference>
<dbReference type="KEGG" id="aba:Acid345_1682"/>
<dbReference type="Proteomes" id="UP000002432">
    <property type="component" value="Chromosome"/>
</dbReference>
<dbReference type="Gene3D" id="2.130.10.130">
    <property type="entry name" value="Integrin alpha, N-terminal"/>
    <property type="match status" value="3"/>
</dbReference>
<dbReference type="InterPro" id="IPR013517">
    <property type="entry name" value="FG-GAP"/>
</dbReference>
<dbReference type="RefSeq" id="WP_011522485.1">
    <property type="nucleotide sequence ID" value="NC_008009.1"/>
</dbReference>
<feature type="repeat" description="TPR" evidence="2">
    <location>
        <begin position="132"/>
        <end position="165"/>
    </location>
</feature>
<dbReference type="Gene3D" id="1.25.40.10">
    <property type="entry name" value="Tetratricopeptide repeat domain"/>
    <property type="match status" value="2"/>
</dbReference>
<dbReference type="Pfam" id="PF00515">
    <property type="entry name" value="TPR_1"/>
    <property type="match status" value="1"/>
</dbReference>
<dbReference type="PROSITE" id="PS50293">
    <property type="entry name" value="TPR_REGION"/>
    <property type="match status" value="2"/>
</dbReference>
<dbReference type="InterPro" id="IPR011519">
    <property type="entry name" value="UnbV_ASPIC"/>
</dbReference>
<name>Q1IR17_KORVE</name>
<feature type="repeat" description="TPR" evidence="2">
    <location>
        <begin position="98"/>
        <end position="131"/>
    </location>
</feature>
<dbReference type="PROSITE" id="PS50005">
    <property type="entry name" value="TPR"/>
    <property type="match status" value="3"/>
</dbReference>
<feature type="signal peptide" evidence="3">
    <location>
        <begin position="1"/>
        <end position="20"/>
    </location>
</feature>
<dbReference type="InterPro" id="IPR011990">
    <property type="entry name" value="TPR-like_helical_dom_sf"/>
</dbReference>
<dbReference type="PANTHER" id="PTHR16026:SF0">
    <property type="entry name" value="CARTILAGE ACIDIC PROTEIN 1"/>
    <property type="match status" value="1"/>
</dbReference>
<dbReference type="AlphaFoldDB" id="Q1IR17"/>
<evidence type="ECO:0000256" key="3">
    <source>
        <dbReference type="SAM" id="SignalP"/>
    </source>
</evidence>
<dbReference type="STRING" id="204669.Acid345_1682"/>
<evidence type="ECO:0000256" key="1">
    <source>
        <dbReference type="ARBA" id="ARBA00022729"/>
    </source>
</evidence>
<sequence length="1127" mass="122764">MRKPIGIFAVLALSCSFAIAADHKPDPAEAARLNNIGVALMNQQRMEKAVEKFDLALEKDPKLSVAYLDKGIALLNLQKLPESEAALNKAGEAMPKNPRVWYNLGLLNRGAGKYDAAIENFNRVTTIDPNDSDTFYMIGSLYLQLQKYEDAIGAYKSALKINPLHASAEFGLAKALQRAGKVEEARDHLHIFEHLTKDKISSPMTLIYGEQGRYSLAEDVHTGAPEVGAMIPVTFEARPLQGGAQAVAATAADTAGLCMMDVNGDGKFGIVALGSGSSAIRVFLNDGSGKFKEASAAEHGLKAEGTAISCAVGDFDNDGHPDLAVAFTDQLLLFRNLGNGKFENVTKAAGISALNHPAGMSWVDYDHDGDLDLFVTGSAVSAGTNVLWRNNGNGTFTEVAAERGLQGIGSTKSVVLTDLNNDRAVDLLITGDTGATAYINPREGKFQTSALYEEKLPPATGAYVFDFNKDGWMDVVLTHDGTPGISLWKNLDGKHFERVALPISDAQAAWGVTAIDVDNDGWLDLAAVVQTAKGPAVRIFRNTGSAGFVDVSKAIGLDKLQLQNPRGVVAADVDSDGAADLIVSQGNAAPVVLHNHGGSANHSVRITLAGLADNKSALGTKVEVFADGLWQKWEIVGGSGYMSQGPNEILAGIGKNSAVDIVRMLWPGGVVQDETDIAMDKPVHFLEIDRRGSSCPTLFAWNGEKYEFVSDVIGAAVIGHWISPTEKNLADPDEWVKVEGSQLRARNGKLSLRFGEPMEEVNFVDQVRLVAVDHPANADVYPDERFLSAPPFASGKVFVTGRPHPPVGAWDDAGNDVLDLVRENDHQYVRDFRNLTYAGYAKQHALTLDLGEWSPNAPLRLFLQGFIEYFTANSMYAAWQAGINPVAPYIEAQMPDGSWKRVVDDMGFPAGLTRMITVDLTGKLPANTRKIRIVTNLQIYWDQVLVDNAAPAAKTRVTELPLLSSDLQFRGYPQQVDGETPGDLTYIYEKASKTGPFTRERGNYTHYGDVTELLKQVDDHYVIFGSGEDMDLEFDPAALPKLPAGWKRDYFFYANGFVKDMDFYEATPFTVADLPFHRMSAYPYPVGEHYPDDLDSVRYRLEWDDRFDSGTNGAGNHFGFDYENRRQ</sequence>
<protein>
    <submittedName>
        <fullName evidence="5">TPR repeat protein</fullName>
    </submittedName>
</protein>
<dbReference type="EnsemblBacteria" id="ABF40683">
    <property type="protein sequence ID" value="ABF40683"/>
    <property type="gene ID" value="Acid345_1682"/>
</dbReference>
<keyword evidence="6" id="KW-1185">Reference proteome</keyword>
<feature type="repeat" description="TPR" evidence="2">
    <location>
        <begin position="30"/>
        <end position="63"/>
    </location>
</feature>
<keyword evidence="2" id="KW-0802">TPR repeat</keyword>
<dbReference type="EMBL" id="CP000360">
    <property type="protein sequence ID" value="ABF40683.1"/>
    <property type="molecule type" value="Genomic_DNA"/>
</dbReference>
<dbReference type="HOGENOM" id="CLU_006352_0_0_0"/>
<gene>
    <name evidence="5" type="ordered locus">Acid345_1682</name>
</gene>
<dbReference type="InterPro" id="IPR028994">
    <property type="entry name" value="Integrin_alpha_N"/>
</dbReference>
<evidence type="ECO:0000313" key="6">
    <source>
        <dbReference type="Proteomes" id="UP000002432"/>
    </source>
</evidence>
<accession>Q1IR17</accession>
<dbReference type="SUPFAM" id="SSF48452">
    <property type="entry name" value="TPR-like"/>
    <property type="match status" value="1"/>
</dbReference>
<dbReference type="SMART" id="SM00028">
    <property type="entry name" value="TPR"/>
    <property type="match status" value="4"/>
</dbReference>
<feature type="domain" description="ASPIC/UnbV" evidence="4">
    <location>
        <begin position="617"/>
        <end position="681"/>
    </location>
</feature>
<dbReference type="PANTHER" id="PTHR16026">
    <property type="entry name" value="CARTILAGE ACIDIC PROTEIN 1"/>
    <property type="match status" value="1"/>
</dbReference>
<dbReference type="SUPFAM" id="SSF69318">
    <property type="entry name" value="Integrin alpha N-terminal domain"/>
    <property type="match status" value="1"/>
</dbReference>
<proteinExistence type="predicted"/>
<organism evidence="5 6">
    <name type="scientific">Koribacter versatilis (strain Ellin345)</name>
    <dbReference type="NCBI Taxonomy" id="204669"/>
    <lineage>
        <taxon>Bacteria</taxon>
        <taxon>Pseudomonadati</taxon>
        <taxon>Acidobacteriota</taxon>
        <taxon>Terriglobia</taxon>
        <taxon>Terriglobales</taxon>
        <taxon>Candidatus Korobacteraceae</taxon>
        <taxon>Candidatus Korobacter</taxon>
    </lineage>
</organism>